<name>A0ACC5VQN5_9GAMM</name>
<proteinExistence type="predicted"/>
<accession>A0ACC5VQN5</accession>
<reference evidence="1" key="1">
    <citation type="submission" date="2020-06" db="EMBL/GenBank/DDBJ databases">
        <title>Whole Genome Sequence of Halomonas aquamarina MB598.</title>
        <authorList>
            <person name="Pervaiz M."/>
            <person name="Fariq A."/>
            <person name="Yasmin A."/>
            <person name="Welch M."/>
        </authorList>
    </citation>
    <scope>NUCLEOTIDE SEQUENCE</scope>
    <source>
        <strain evidence="1">MB598</strain>
    </source>
</reference>
<sequence>MTPAINTAKEAGIWFDIHEYHHDTAAESYGMEAAEKLGIPAERVFKTLVVKLDGKTLAVGIVPVTHQLGLKQIAKAAGAKKAAMGVPVEVERATGYVLGGVSPLGQKKRLATYIDETARDFASIYVSAGRRGLEIELAPDDLAALCQAGFAPLGV</sequence>
<evidence type="ECO:0000313" key="2">
    <source>
        <dbReference type="Proteomes" id="UP001319846"/>
    </source>
</evidence>
<dbReference type="EMBL" id="JABYQT010000001">
    <property type="protein sequence ID" value="MBZ5486224.1"/>
    <property type="molecule type" value="Genomic_DNA"/>
</dbReference>
<organism evidence="1 2">
    <name type="scientific">Vreelandella aquamarina</name>
    <dbReference type="NCBI Taxonomy" id="77097"/>
    <lineage>
        <taxon>Bacteria</taxon>
        <taxon>Pseudomonadati</taxon>
        <taxon>Pseudomonadota</taxon>
        <taxon>Gammaproteobacteria</taxon>
        <taxon>Oceanospirillales</taxon>
        <taxon>Halomonadaceae</taxon>
        <taxon>Vreelandella</taxon>
    </lineage>
</organism>
<keyword evidence="2" id="KW-1185">Reference proteome</keyword>
<gene>
    <name evidence="1" type="primary">ybaK</name>
    <name evidence="1" type="ORF">HW452_01620</name>
</gene>
<protein>
    <submittedName>
        <fullName evidence="1">Cys-tRNA(Pro) deacylase</fullName>
    </submittedName>
</protein>
<evidence type="ECO:0000313" key="1">
    <source>
        <dbReference type="EMBL" id="MBZ5486224.1"/>
    </source>
</evidence>
<dbReference type="Proteomes" id="UP001319846">
    <property type="component" value="Unassembled WGS sequence"/>
</dbReference>
<comment type="caution">
    <text evidence="1">The sequence shown here is derived from an EMBL/GenBank/DDBJ whole genome shotgun (WGS) entry which is preliminary data.</text>
</comment>